<dbReference type="InterPro" id="IPR053249">
    <property type="entry name" value="LFS"/>
</dbReference>
<sequence>MEEKSSVAKWEGKVSTTVTKASANEIWSLFIDFFNFHNWFPNMSTCYGVHGVNGEVGGVRYCAGFSLPTEDGSAEQNCSWSKERLVAVDRNKMSMSYEMVDCNVGFKSYLSTLKVVGGGDEGCVIEWLFAVDPVEGLTYDYLLQKYQDGLDQTAKKMEDSFVQKKAVQ</sequence>
<gene>
    <name evidence="1" type="ORF">LSALG_LOCUS8297</name>
</gene>
<dbReference type="EMBL" id="OX465077">
    <property type="protein sequence ID" value="CAI9267841.1"/>
    <property type="molecule type" value="Genomic_DNA"/>
</dbReference>
<dbReference type="Pfam" id="PF10604">
    <property type="entry name" value="Polyketide_cyc2"/>
    <property type="match status" value="1"/>
</dbReference>
<dbReference type="PANTHER" id="PTHR33789:SF15">
    <property type="entry name" value="LACHRYMATORY-FACTOR SYNTHASE"/>
    <property type="match status" value="1"/>
</dbReference>
<dbReference type="InterPro" id="IPR023393">
    <property type="entry name" value="START-like_dom_sf"/>
</dbReference>
<dbReference type="Proteomes" id="UP001177003">
    <property type="component" value="Chromosome 1"/>
</dbReference>
<evidence type="ECO:0008006" key="3">
    <source>
        <dbReference type="Google" id="ProtNLM"/>
    </source>
</evidence>
<keyword evidence="2" id="KW-1185">Reference proteome</keyword>
<dbReference type="AlphaFoldDB" id="A0AA35YCH3"/>
<protein>
    <recommendedName>
        <fullName evidence="3">Lachrymatory-factor synthase</fullName>
    </recommendedName>
</protein>
<dbReference type="InterPro" id="IPR019587">
    <property type="entry name" value="Polyketide_cyclase/dehydratase"/>
</dbReference>
<evidence type="ECO:0000313" key="1">
    <source>
        <dbReference type="EMBL" id="CAI9267841.1"/>
    </source>
</evidence>
<dbReference type="SUPFAM" id="SSF55961">
    <property type="entry name" value="Bet v1-like"/>
    <property type="match status" value="1"/>
</dbReference>
<dbReference type="PANTHER" id="PTHR33789">
    <property type="entry name" value="LACHRYMATORY-FACTOR SYNTHASE"/>
    <property type="match status" value="1"/>
</dbReference>
<dbReference type="CDD" id="cd07821">
    <property type="entry name" value="PYR_PYL_RCAR_like"/>
    <property type="match status" value="1"/>
</dbReference>
<dbReference type="FunFam" id="3.30.530.20:FF:000064">
    <property type="entry name" value="Lachrymatory-factor synthase"/>
    <property type="match status" value="1"/>
</dbReference>
<dbReference type="Gene3D" id="3.30.530.20">
    <property type="match status" value="1"/>
</dbReference>
<accession>A0AA35YCH3</accession>
<organism evidence="1 2">
    <name type="scientific">Lactuca saligna</name>
    <name type="common">Willowleaf lettuce</name>
    <dbReference type="NCBI Taxonomy" id="75948"/>
    <lineage>
        <taxon>Eukaryota</taxon>
        <taxon>Viridiplantae</taxon>
        <taxon>Streptophyta</taxon>
        <taxon>Embryophyta</taxon>
        <taxon>Tracheophyta</taxon>
        <taxon>Spermatophyta</taxon>
        <taxon>Magnoliopsida</taxon>
        <taxon>eudicotyledons</taxon>
        <taxon>Gunneridae</taxon>
        <taxon>Pentapetalae</taxon>
        <taxon>asterids</taxon>
        <taxon>campanulids</taxon>
        <taxon>Asterales</taxon>
        <taxon>Asteraceae</taxon>
        <taxon>Cichorioideae</taxon>
        <taxon>Cichorieae</taxon>
        <taxon>Lactucinae</taxon>
        <taxon>Lactuca</taxon>
    </lineage>
</organism>
<name>A0AA35YCH3_LACSI</name>
<evidence type="ECO:0000313" key="2">
    <source>
        <dbReference type="Proteomes" id="UP001177003"/>
    </source>
</evidence>
<reference evidence="1" key="1">
    <citation type="submission" date="2023-04" db="EMBL/GenBank/DDBJ databases">
        <authorList>
            <person name="Vijverberg K."/>
            <person name="Xiong W."/>
            <person name="Schranz E."/>
        </authorList>
    </citation>
    <scope>NUCLEOTIDE SEQUENCE</scope>
</reference>
<dbReference type="GO" id="GO:0004864">
    <property type="term" value="F:protein phosphatase inhibitor activity"/>
    <property type="evidence" value="ECO:0007669"/>
    <property type="project" value="UniProtKB-ARBA"/>
</dbReference>
<proteinExistence type="predicted"/>